<reference evidence="3" key="1">
    <citation type="journal article" date="2014" name="Genome Announc.">
        <title>Genome sequence of the pathogenic fungus Sporothrix schenckii (ATCC 58251).</title>
        <authorList>
            <person name="Cuomo C.A."/>
            <person name="Rodriguez-Del Valle N."/>
            <person name="Perez-Sanchez L."/>
            <person name="Abouelleil A."/>
            <person name="Goldberg J."/>
            <person name="Young S."/>
            <person name="Zeng Q."/>
            <person name="Birren B.W."/>
        </authorList>
    </citation>
    <scope>NUCLEOTIDE SEQUENCE [LARGE SCALE GENOMIC DNA]</scope>
    <source>
        <strain evidence="3">ATCC 58251 / de Perez 2211183</strain>
    </source>
</reference>
<organism evidence="2 3">
    <name type="scientific">Sporothrix schenckii (strain ATCC 58251 / de Perez 2211183)</name>
    <name type="common">Rose-picker's disease fungus</name>
    <dbReference type="NCBI Taxonomy" id="1391915"/>
    <lineage>
        <taxon>Eukaryota</taxon>
        <taxon>Fungi</taxon>
        <taxon>Dikarya</taxon>
        <taxon>Ascomycota</taxon>
        <taxon>Pezizomycotina</taxon>
        <taxon>Sordariomycetes</taxon>
        <taxon>Sordariomycetidae</taxon>
        <taxon>Ophiostomatales</taxon>
        <taxon>Ophiostomataceae</taxon>
        <taxon>Sporothrix</taxon>
    </lineage>
</organism>
<dbReference type="EMBL" id="KI440845">
    <property type="protein sequence ID" value="ERS98777.1"/>
    <property type="molecule type" value="Genomic_DNA"/>
</dbReference>
<keyword evidence="3" id="KW-1185">Reference proteome</keyword>
<feature type="domain" description="Methyltransferase type 11" evidence="1">
    <location>
        <begin position="52"/>
        <end position="161"/>
    </location>
</feature>
<dbReference type="InterPro" id="IPR013216">
    <property type="entry name" value="Methyltransf_11"/>
</dbReference>
<evidence type="ECO:0000259" key="1">
    <source>
        <dbReference type="Pfam" id="PF08241"/>
    </source>
</evidence>
<evidence type="ECO:0000313" key="3">
    <source>
        <dbReference type="Proteomes" id="UP000018087"/>
    </source>
</evidence>
<gene>
    <name evidence="2" type="ORF">HMPREF1624_03967</name>
</gene>
<dbReference type="OrthoDB" id="2013972at2759"/>
<dbReference type="HOGENOM" id="CLU_065416_1_0_1"/>
<dbReference type="Proteomes" id="UP000018087">
    <property type="component" value="Unassembled WGS sequence"/>
</dbReference>
<evidence type="ECO:0000313" key="2">
    <source>
        <dbReference type="EMBL" id="ERS98777.1"/>
    </source>
</evidence>
<dbReference type="Gene3D" id="3.40.50.150">
    <property type="entry name" value="Vaccinia Virus protein VP39"/>
    <property type="match status" value="1"/>
</dbReference>
<dbReference type="PANTHER" id="PTHR43861">
    <property type="entry name" value="TRANS-ACONITATE 2-METHYLTRANSFERASE-RELATED"/>
    <property type="match status" value="1"/>
</dbReference>
<protein>
    <recommendedName>
        <fullName evidence="1">Methyltransferase type 11 domain-containing protein</fullName>
    </recommendedName>
</protein>
<dbReference type="CDD" id="cd02440">
    <property type="entry name" value="AdoMet_MTases"/>
    <property type="match status" value="1"/>
</dbReference>
<accession>U7PT40</accession>
<sequence>MSSGRSITSAEWNAFSSQFMKLATAGPGVAPAARMVKRAHELLPFSKATIVVDMGCGPGQITDTVLKDHLSALPPTATLVGADLSAQMLESYNKRKQEEVDSGNAYWSRAQTVQTDVTDCAAFSDGSVSHMLAGFLVFFVPTPEQALQAMKRTLTPGGVLSMSAWTSSHWMDLMYYPKKVRPDLVMPRLPNTWTSVDGVTAQLEKAGFQEIEVLETEGYWPFDDYDEACRFILTKLPLSSRVVGQMTEEEVLKTHELMVRDLKEWYPSVPAKMVGNATVAFARKI</sequence>
<dbReference type="InterPro" id="IPR029063">
    <property type="entry name" value="SAM-dependent_MTases_sf"/>
</dbReference>
<name>U7PT40_SPOS1</name>
<dbReference type="eggNOG" id="ENOG502RZTT">
    <property type="taxonomic scope" value="Eukaryota"/>
</dbReference>
<dbReference type="STRING" id="1391915.U7PT40"/>
<proteinExistence type="predicted"/>
<dbReference type="Pfam" id="PF08241">
    <property type="entry name" value="Methyltransf_11"/>
    <property type="match status" value="1"/>
</dbReference>
<dbReference type="SUPFAM" id="SSF53335">
    <property type="entry name" value="S-adenosyl-L-methionine-dependent methyltransferases"/>
    <property type="match status" value="1"/>
</dbReference>
<dbReference type="AlphaFoldDB" id="U7PT40"/>
<dbReference type="PANTHER" id="PTHR43861:SF1">
    <property type="entry name" value="TRANS-ACONITATE 2-METHYLTRANSFERASE"/>
    <property type="match status" value="1"/>
</dbReference>
<dbReference type="GO" id="GO:0008757">
    <property type="term" value="F:S-adenosylmethionine-dependent methyltransferase activity"/>
    <property type="evidence" value="ECO:0007669"/>
    <property type="project" value="InterPro"/>
</dbReference>